<name>A0A1N7PFC7_9PROT</name>
<protein>
    <submittedName>
        <fullName evidence="6">Cobalt/nickel transport system ATP-binding protein</fullName>
    </submittedName>
</protein>
<evidence type="ECO:0000256" key="2">
    <source>
        <dbReference type="ARBA" id="ARBA00022448"/>
    </source>
</evidence>
<evidence type="ECO:0000256" key="1">
    <source>
        <dbReference type="ARBA" id="ARBA00005417"/>
    </source>
</evidence>
<dbReference type="RefSeq" id="WP_076401569.1">
    <property type="nucleotide sequence ID" value="NZ_FTOA01000006.1"/>
</dbReference>
<dbReference type="PANTHER" id="PTHR43553">
    <property type="entry name" value="HEAVY METAL TRANSPORTER"/>
    <property type="match status" value="1"/>
</dbReference>
<feature type="domain" description="ABC transporter" evidence="5">
    <location>
        <begin position="5"/>
        <end position="228"/>
    </location>
</feature>
<proteinExistence type="inferred from homology"/>
<dbReference type="PROSITE" id="PS50893">
    <property type="entry name" value="ABC_TRANSPORTER_2"/>
    <property type="match status" value="1"/>
</dbReference>
<keyword evidence="7" id="KW-1185">Reference proteome</keyword>
<dbReference type="InterPro" id="IPR015856">
    <property type="entry name" value="ABC_transpr_CbiO/EcfA_su"/>
</dbReference>
<gene>
    <name evidence="6" type="ORF">SAMN05421779_106276</name>
</gene>
<accession>A0A1N7PFC7</accession>
<dbReference type="GO" id="GO:0005524">
    <property type="term" value="F:ATP binding"/>
    <property type="evidence" value="ECO:0007669"/>
    <property type="project" value="UniProtKB-KW"/>
</dbReference>
<dbReference type="InterPro" id="IPR050095">
    <property type="entry name" value="ECF_ABC_transporter_ATP-bd"/>
</dbReference>
<dbReference type="Gene3D" id="3.40.50.300">
    <property type="entry name" value="P-loop containing nucleotide triphosphate hydrolases"/>
    <property type="match status" value="1"/>
</dbReference>
<reference evidence="6 7" key="1">
    <citation type="submission" date="2017-01" db="EMBL/GenBank/DDBJ databases">
        <authorList>
            <person name="Mah S.A."/>
            <person name="Swanson W.J."/>
            <person name="Moy G.W."/>
            <person name="Vacquier V.D."/>
        </authorList>
    </citation>
    <scope>NUCLEOTIDE SEQUENCE [LARGE SCALE GENOMIC DNA]</scope>
    <source>
        <strain evidence="6 7">DSM 11589</strain>
    </source>
</reference>
<dbReference type="InterPro" id="IPR017871">
    <property type="entry name" value="ABC_transporter-like_CS"/>
</dbReference>
<evidence type="ECO:0000259" key="5">
    <source>
        <dbReference type="PROSITE" id="PS50893"/>
    </source>
</evidence>
<keyword evidence="3" id="KW-0547">Nucleotide-binding</keyword>
<dbReference type="PANTHER" id="PTHR43553:SF24">
    <property type="entry name" value="ENERGY-COUPLING FACTOR TRANSPORTER ATP-BINDING PROTEIN ECFA1"/>
    <property type="match status" value="1"/>
</dbReference>
<dbReference type="GO" id="GO:0043190">
    <property type="term" value="C:ATP-binding cassette (ABC) transporter complex"/>
    <property type="evidence" value="ECO:0007669"/>
    <property type="project" value="TreeGrafter"/>
</dbReference>
<evidence type="ECO:0000256" key="4">
    <source>
        <dbReference type="ARBA" id="ARBA00022840"/>
    </source>
</evidence>
<evidence type="ECO:0000256" key="3">
    <source>
        <dbReference type="ARBA" id="ARBA00022741"/>
    </source>
</evidence>
<comment type="similarity">
    <text evidence="1">Belongs to the ABC transporter superfamily.</text>
</comment>
<dbReference type="SUPFAM" id="SSF52540">
    <property type="entry name" value="P-loop containing nucleoside triphosphate hydrolases"/>
    <property type="match status" value="1"/>
</dbReference>
<dbReference type="PROSITE" id="PS00211">
    <property type="entry name" value="ABC_TRANSPORTER_1"/>
    <property type="match status" value="1"/>
</dbReference>
<dbReference type="GO" id="GO:0042626">
    <property type="term" value="F:ATPase-coupled transmembrane transporter activity"/>
    <property type="evidence" value="ECO:0007669"/>
    <property type="project" value="TreeGrafter"/>
</dbReference>
<dbReference type="Proteomes" id="UP000185678">
    <property type="component" value="Unassembled WGS sequence"/>
</dbReference>
<evidence type="ECO:0000313" key="6">
    <source>
        <dbReference type="EMBL" id="SIT09230.1"/>
    </source>
</evidence>
<dbReference type="InterPro" id="IPR003593">
    <property type="entry name" value="AAA+_ATPase"/>
</dbReference>
<dbReference type="SMART" id="SM00382">
    <property type="entry name" value="AAA"/>
    <property type="match status" value="1"/>
</dbReference>
<dbReference type="InterPro" id="IPR003439">
    <property type="entry name" value="ABC_transporter-like_ATP-bd"/>
</dbReference>
<organism evidence="6 7">
    <name type="scientific">Insolitispirillum peregrinum</name>
    <dbReference type="NCBI Taxonomy" id="80876"/>
    <lineage>
        <taxon>Bacteria</taxon>
        <taxon>Pseudomonadati</taxon>
        <taxon>Pseudomonadota</taxon>
        <taxon>Alphaproteobacteria</taxon>
        <taxon>Rhodospirillales</taxon>
        <taxon>Novispirillaceae</taxon>
        <taxon>Insolitispirillum</taxon>
    </lineage>
</organism>
<dbReference type="Pfam" id="PF00005">
    <property type="entry name" value="ABC_tran"/>
    <property type="match status" value="1"/>
</dbReference>
<evidence type="ECO:0000313" key="7">
    <source>
        <dbReference type="Proteomes" id="UP000185678"/>
    </source>
</evidence>
<dbReference type="GO" id="GO:0016887">
    <property type="term" value="F:ATP hydrolysis activity"/>
    <property type="evidence" value="ECO:0007669"/>
    <property type="project" value="InterPro"/>
</dbReference>
<keyword evidence="2" id="KW-0813">Transport</keyword>
<dbReference type="STRING" id="80876.SAMN05421779_106276"/>
<keyword evidence="4 6" id="KW-0067">ATP-binding</keyword>
<sequence length="229" mass="24946">MSALIAVTDLHFGYPHRPPVLKGASFTLHPGERLAITGPNGAGKSTLLQALVGLNRPSSGQIIAFGQVRQQEKDFHEVRRRAGYVFQDPDDQLFCPTVAEDVAFGPLNLGKSPAESMIIVERVLADLRLSAFRDRITYKLSGGEKRLVSLATVLAMDPDVLLLDEPTNALDEPTTERLVDILLGLPQAMIVISHDPHFRRKIATRTLRLEDGCLITPAPACRNAAVPAV</sequence>
<dbReference type="InterPro" id="IPR027417">
    <property type="entry name" value="P-loop_NTPase"/>
</dbReference>
<dbReference type="AlphaFoldDB" id="A0A1N7PFC7"/>
<dbReference type="CDD" id="cd03225">
    <property type="entry name" value="ABC_cobalt_CbiO_domain1"/>
    <property type="match status" value="1"/>
</dbReference>
<dbReference type="EMBL" id="FTOA01000006">
    <property type="protein sequence ID" value="SIT09230.1"/>
    <property type="molecule type" value="Genomic_DNA"/>
</dbReference>